<reference evidence="8 9" key="1">
    <citation type="submission" date="2016-04" db="EMBL/GenBank/DDBJ databases">
        <title>Evolutionary innovation and constraint leading to complex multicellularity in the Ascomycota.</title>
        <authorList>
            <person name="Cisse O."/>
            <person name="Nguyen A."/>
            <person name="Hewitt D.A."/>
            <person name="Jedd G."/>
            <person name="Stajich J.E."/>
        </authorList>
    </citation>
    <scope>NUCLEOTIDE SEQUENCE [LARGE SCALE GENOMIC DNA]</scope>
    <source>
        <strain evidence="8 9">DAH-3</strain>
    </source>
</reference>
<comment type="subunit">
    <text evidence="3">Interacts with ERF2.</text>
</comment>
<sequence>MQCTLGIATRILLHLPTHLRAGLDHQTMALAESSIALTVSPPTSPTVERQTSTRSFQTASTLSSVTELTPPPLQTLRVHSSTVFPTDVLLHPNPHVAPGAARSTKVVRIERVYTLHGDICPHFSTTFPNYLAHYITEEQFLHLVETINRILQEAHNPFSPWNIAENIAAILTIFTSEWFWPSRLRSKLKALEGFIQTQNKEVFNPKGLRIISLRRTAYLTVDIEIPAPKSPKSIQEQKPQ</sequence>
<dbReference type="GO" id="GO:0031211">
    <property type="term" value="C:endoplasmic reticulum palmitoyltransferase complex"/>
    <property type="evidence" value="ECO:0007669"/>
    <property type="project" value="TreeGrafter"/>
</dbReference>
<evidence type="ECO:0000256" key="5">
    <source>
        <dbReference type="ARBA" id="ARBA00022824"/>
    </source>
</evidence>
<keyword evidence="5" id="KW-0256">Endoplasmic reticulum</keyword>
<evidence type="ECO:0000313" key="9">
    <source>
        <dbReference type="Proteomes" id="UP000186594"/>
    </source>
</evidence>
<evidence type="ECO:0000256" key="4">
    <source>
        <dbReference type="ARBA" id="ARBA00018463"/>
    </source>
</evidence>
<dbReference type="InterPro" id="IPR019383">
    <property type="entry name" value="Golgin_A_7/ERF4"/>
</dbReference>
<evidence type="ECO:0000256" key="2">
    <source>
        <dbReference type="ARBA" id="ARBA00007732"/>
    </source>
</evidence>
<protein>
    <recommendedName>
        <fullName evidence="4">Ras modification protein ERF4</fullName>
    </recommendedName>
</protein>
<evidence type="ECO:0000256" key="6">
    <source>
        <dbReference type="ARBA" id="ARBA00023136"/>
    </source>
</evidence>
<dbReference type="OMA" id="TIFTSEW"/>
<evidence type="ECO:0000259" key="7">
    <source>
        <dbReference type="Pfam" id="PF10256"/>
    </source>
</evidence>
<evidence type="ECO:0000256" key="3">
    <source>
        <dbReference type="ARBA" id="ARBA00011396"/>
    </source>
</evidence>
<keyword evidence="9" id="KW-1185">Reference proteome</keyword>
<accession>A0A1U7LWS9</accession>
<keyword evidence="6" id="KW-0472">Membrane</keyword>
<evidence type="ECO:0000256" key="1">
    <source>
        <dbReference type="ARBA" id="ARBA00004406"/>
    </source>
</evidence>
<dbReference type="InterPro" id="IPR051371">
    <property type="entry name" value="Ras_palmitoyltransferase"/>
</dbReference>
<dbReference type="STRING" id="1198029.A0A1U7LWS9"/>
<dbReference type="PANTHER" id="PTHR13254">
    <property type="entry name" value="GOLGI AUTOANTIGEN, GOLGIN SUBFAMILY A, 7"/>
    <property type="match status" value="1"/>
</dbReference>
<dbReference type="OrthoDB" id="5377273at2759"/>
<comment type="subcellular location">
    <subcellularLocation>
        <location evidence="1">Endoplasmic reticulum membrane</location>
        <topology evidence="1">Peripheral membrane protein</topology>
    </subcellularLocation>
</comment>
<dbReference type="EMBL" id="LXFE01000126">
    <property type="protein sequence ID" value="OLL27002.1"/>
    <property type="molecule type" value="Genomic_DNA"/>
</dbReference>
<dbReference type="AlphaFoldDB" id="A0A1U7LWS9"/>
<gene>
    <name evidence="8" type="ORF">NEOLI_000017</name>
</gene>
<comment type="caution">
    <text evidence="8">The sequence shown here is derived from an EMBL/GenBank/DDBJ whole genome shotgun (WGS) entry which is preliminary data.</text>
</comment>
<proteinExistence type="inferred from homology"/>
<name>A0A1U7LWS9_NEOID</name>
<dbReference type="Pfam" id="PF10256">
    <property type="entry name" value="Erf4"/>
    <property type="match status" value="1"/>
</dbReference>
<dbReference type="GO" id="GO:0006612">
    <property type="term" value="P:protein targeting to membrane"/>
    <property type="evidence" value="ECO:0007669"/>
    <property type="project" value="TreeGrafter"/>
</dbReference>
<comment type="similarity">
    <text evidence="2">Belongs to the ERF4 family.</text>
</comment>
<dbReference type="GO" id="GO:0005789">
    <property type="term" value="C:endoplasmic reticulum membrane"/>
    <property type="evidence" value="ECO:0007669"/>
    <property type="project" value="UniProtKB-SubCell"/>
</dbReference>
<organism evidence="8 9">
    <name type="scientific">Neolecta irregularis (strain DAH-3)</name>
    <dbReference type="NCBI Taxonomy" id="1198029"/>
    <lineage>
        <taxon>Eukaryota</taxon>
        <taxon>Fungi</taxon>
        <taxon>Dikarya</taxon>
        <taxon>Ascomycota</taxon>
        <taxon>Taphrinomycotina</taxon>
        <taxon>Neolectales</taxon>
        <taxon>Neolectaceae</taxon>
        <taxon>Neolecta</taxon>
    </lineage>
</organism>
<dbReference type="PANTHER" id="PTHR13254:SF0">
    <property type="entry name" value="GOLGIN SUBFAMILY A MEMBER 7_ERF4 DOMAIN-CONTAINING PROTEIN"/>
    <property type="match status" value="1"/>
</dbReference>
<evidence type="ECO:0000313" key="8">
    <source>
        <dbReference type="EMBL" id="OLL27002.1"/>
    </source>
</evidence>
<dbReference type="Proteomes" id="UP000186594">
    <property type="component" value="Unassembled WGS sequence"/>
</dbReference>
<feature type="domain" description="Golgin subfamily A member 7/ERF4" evidence="7">
    <location>
        <begin position="106"/>
        <end position="222"/>
    </location>
</feature>